<evidence type="ECO:0000256" key="4">
    <source>
        <dbReference type="ARBA" id="ARBA00022833"/>
    </source>
</evidence>
<dbReference type="EMBL" id="ML994710">
    <property type="protein sequence ID" value="KAF2176372.1"/>
    <property type="molecule type" value="Genomic_DNA"/>
</dbReference>
<evidence type="ECO:0000313" key="8">
    <source>
        <dbReference type="Proteomes" id="UP000800200"/>
    </source>
</evidence>
<dbReference type="Proteomes" id="UP000800200">
    <property type="component" value="Unassembled WGS sequence"/>
</dbReference>
<dbReference type="AlphaFoldDB" id="A0A6A6DDC6"/>
<keyword evidence="8" id="KW-1185">Reference proteome</keyword>
<dbReference type="OrthoDB" id="261426at2759"/>
<dbReference type="GO" id="GO:0032259">
    <property type="term" value="P:methylation"/>
    <property type="evidence" value="ECO:0007669"/>
    <property type="project" value="UniProtKB-KW"/>
</dbReference>
<keyword evidence="1 5" id="KW-0489">Methyltransferase</keyword>
<dbReference type="InterPro" id="IPR051486">
    <property type="entry name" value="Hcy_S-methyltransferase"/>
</dbReference>
<dbReference type="InterPro" id="IPR003726">
    <property type="entry name" value="HCY_dom"/>
</dbReference>
<name>A0A6A6DDC6_9PEZI</name>
<dbReference type="FunFam" id="3.20.20.330:FF:000002">
    <property type="entry name" value="Homocysteine S-methyltransferase"/>
    <property type="match status" value="1"/>
</dbReference>
<protein>
    <submittedName>
        <fullName evidence="7">Homocysteine S-methyltransferase</fullName>
    </submittedName>
</protein>
<keyword evidence="2 5" id="KW-0808">Transferase</keyword>
<feature type="binding site" evidence="5">
    <location>
        <position position="239"/>
    </location>
    <ligand>
        <name>Zn(2+)</name>
        <dbReference type="ChEBI" id="CHEBI:29105"/>
    </ligand>
</feature>
<sequence length="323" mass="35279">MSAPAMISDPEGSPIVLDGALATYLESLGADISGALWSAQILLSNPDLIYQAHLDYYRAGADVVITASYQASIPGLQRHLNLSVDESSKMIRKSVELAQKARTDYLRELARHGKSKEKDSKEKRLLVAGSVGPYGAYLADGSEYRGDYMVTKEAMKAFHRDRIKVLVEAGADLLACETMPSMLEVKALVELLREDFGETKTWFSFTLRGEDKISDGTSLEQVVQALEKSEQVVALGVNCIPEGHALGALKRLSKLTSKPLVVYSNSGEQWDADSRSWYGSRTEGSHLAELTLEWRKAGAMLIGGCCRTTPQDISIVDTTLRGS</sequence>
<dbReference type="SUPFAM" id="SSF82282">
    <property type="entry name" value="Homocysteine S-methyltransferase"/>
    <property type="match status" value="1"/>
</dbReference>
<evidence type="ECO:0000256" key="1">
    <source>
        <dbReference type="ARBA" id="ARBA00022603"/>
    </source>
</evidence>
<evidence type="ECO:0000256" key="2">
    <source>
        <dbReference type="ARBA" id="ARBA00022679"/>
    </source>
</evidence>
<keyword evidence="4 5" id="KW-0862">Zinc</keyword>
<dbReference type="Pfam" id="PF02574">
    <property type="entry name" value="S-methyl_trans"/>
    <property type="match status" value="1"/>
</dbReference>
<proteinExistence type="predicted"/>
<keyword evidence="3 5" id="KW-0479">Metal-binding</keyword>
<dbReference type="PANTHER" id="PTHR46015">
    <property type="entry name" value="ZGC:172121"/>
    <property type="match status" value="1"/>
</dbReference>
<dbReference type="PANTHER" id="PTHR46015:SF1">
    <property type="entry name" value="HOMOCYSTEINE S-METHYLTRANSFERASE-LIKE ISOFORM 1"/>
    <property type="match status" value="1"/>
</dbReference>
<dbReference type="GO" id="GO:0033528">
    <property type="term" value="P:S-methylmethionine cycle"/>
    <property type="evidence" value="ECO:0007669"/>
    <property type="project" value="TreeGrafter"/>
</dbReference>
<dbReference type="GO" id="GO:0009086">
    <property type="term" value="P:methionine biosynthetic process"/>
    <property type="evidence" value="ECO:0007669"/>
    <property type="project" value="InterPro"/>
</dbReference>
<evidence type="ECO:0000259" key="6">
    <source>
        <dbReference type="PROSITE" id="PS50970"/>
    </source>
</evidence>
<feature type="binding site" evidence="5">
    <location>
        <position position="305"/>
    </location>
    <ligand>
        <name>Zn(2+)</name>
        <dbReference type="ChEBI" id="CHEBI:29105"/>
    </ligand>
</feature>
<organism evidence="7 8">
    <name type="scientific">Zopfia rhizophila CBS 207.26</name>
    <dbReference type="NCBI Taxonomy" id="1314779"/>
    <lineage>
        <taxon>Eukaryota</taxon>
        <taxon>Fungi</taxon>
        <taxon>Dikarya</taxon>
        <taxon>Ascomycota</taxon>
        <taxon>Pezizomycotina</taxon>
        <taxon>Dothideomycetes</taxon>
        <taxon>Dothideomycetes incertae sedis</taxon>
        <taxon>Zopfiaceae</taxon>
        <taxon>Zopfia</taxon>
    </lineage>
</organism>
<dbReference type="NCBIfam" id="NF007020">
    <property type="entry name" value="PRK09485.1"/>
    <property type="match status" value="1"/>
</dbReference>
<accession>A0A6A6DDC6</accession>
<feature type="domain" description="Hcy-binding" evidence="6">
    <location>
        <begin position="3"/>
        <end position="320"/>
    </location>
</feature>
<gene>
    <name evidence="7" type="ORF">K469DRAFT_723221</name>
</gene>
<comment type="cofactor">
    <cofactor evidence="5">
        <name>Zn(2+)</name>
        <dbReference type="ChEBI" id="CHEBI:29105"/>
    </cofactor>
</comment>
<evidence type="ECO:0000313" key="7">
    <source>
        <dbReference type="EMBL" id="KAF2176372.1"/>
    </source>
</evidence>
<reference evidence="7" key="1">
    <citation type="journal article" date="2020" name="Stud. Mycol.">
        <title>101 Dothideomycetes genomes: a test case for predicting lifestyles and emergence of pathogens.</title>
        <authorList>
            <person name="Haridas S."/>
            <person name="Albert R."/>
            <person name="Binder M."/>
            <person name="Bloem J."/>
            <person name="Labutti K."/>
            <person name="Salamov A."/>
            <person name="Andreopoulos B."/>
            <person name="Baker S."/>
            <person name="Barry K."/>
            <person name="Bills G."/>
            <person name="Bluhm B."/>
            <person name="Cannon C."/>
            <person name="Castanera R."/>
            <person name="Culley D."/>
            <person name="Daum C."/>
            <person name="Ezra D."/>
            <person name="Gonzalez J."/>
            <person name="Henrissat B."/>
            <person name="Kuo A."/>
            <person name="Liang C."/>
            <person name="Lipzen A."/>
            <person name="Lutzoni F."/>
            <person name="Magnuson J."/>
            <person name="Mondo S."/>
            <person name="Nolan M."/>
            <person name="Ohm R."/>
            <person name="Pangilinan J."/>
            <person name="Park H.-J."/>
            <person name="Ramirez L."/>
            <person name="Alfaro M."/>
            <person name="Sun H."/>
            <person name="Tritt A."/>
            <person name="Yoshinaga Y."/>
            <person name="Zwiers L.-H."/>
            <person name="Turgeon B."/>
            <person name="Goodwin S."/>
            <person name="Spatafora J."/>
            <person name="Crous P."/>
            <person name="Grigoriev I."/>
        </authorList>
    </citation>
    <scope>NUCLEOTIDE SEQUENCE</scope>
    <source>
        <strain evidence="7">CBS 207.26</strain>
    </source>
</reference>
<evidence type="ECO:0000256" key="3">
    <source>
        <dbReference type="ARBA" id="ARBA00022723"/>
    </source>
</evidence>
<dbReference type="InterPro" id="IPR036589">
    <property type="entry name" value="HCY_dom_sf"/>
</dbReference>
<dbReference type="GO" id="GO:0008898">
    <property type="term" value="F:S-adenosylmethionine-homocysteine S-methyltransferase activity"/>
    <property type="evidence" value="ECO:0007669"/>
    <property type="project" value="TreeGrafter"/>
</dbReference>
<dbReference type="GO" id="GO:0008270">
    <property type="term" value="F:zinc ion binding"/>
    <property type="evidence" value="ECO:0007669"/>
    <property type="project" value="InterPro"/>
</dbReference>
<dbReference type="Gene3D" id="3.20.20.330">
    <property type="entry name" value="Homocysteine-binding-like domain"/>
    <property type="match status" value="1"/>
</dbReference>
<dbReference type="PROSITE" id="PS50970">
    <property type="entry name" value="HCY"/>
    <property type="match status" value="1"/>
</dbReference>
<evidence type="ECO:0000256" key="5">
    <source>
        <dbReference type="PROSITE-ProRule" id="PRU00333"/>
    </source>
</evidence>
<feature type="binding site" evidence="5">
    <location>
        <position position="306"/>
    </location>
    <ligand>
        <name>Zn(2+)</name>
        <dbReference type="ChEBI" id="CHEBI:29105"/>
    </ligand>
</feature>